<evidence type="ECO:0000256" key="8">
    <source>
        <dbReference type="ARBA" id="ARBA00023170"/>
    </source>
</evidence>
<keyword evidence="4 11" id="KW-0812">Transmembrane</keyword>
<protein>
    <submittedName>
        <fullName evidence="12">Pheromone A receptor-domain-containing protein</fullName>
    </submittedName>
</protein>
<dbReference type="CDD" id="cd14966">
    <property type="entry name" value="7tmD_STE3"/>
    <property type="match status" value="1"/>
</dbReference>
<feature type="transmembrane region" description="Helical" evidence="11">
    <location>
        <begin position="162"/>
        <end position="184"/>
    </location>
</feature>
<proteinExistence type="inferred from homology"/>
<keyword evidence="13" id="KW-1185">Reference proteome</keyword>
<dbReference type="Pfam" id="PF02076">
    <property type="entry name" value="STE3"/>
    <property type="match status" value="1"/>
</dbReference>
<feature type="transmembrane region" description="Helical" evidence="11">
    <location>
        <begin position="205"/>
        <end position="228"/>
    </location>
</feature>
<accession>A0AA39KJ22</accession>
<dbReference type="PRINTS" id="PR00899">
    <property type="entry name" value="GPCRSTE3"/>
</dbReference>
<feature type="transmembrane region" description="Helical" evidence="11">
    <location>
        <begin position="36"/>
        <end position="56"/>
    </location>
</feature>
<feature type="compositionally biased region" description="Polar residues" evidence="10">
    <location>
        <begin position="331"/>
        <end position="344"/>
    </location>
</feature>
<dbReference type="PRINTS" id="PR00901">
    <property type="entry name" value="PHEROMONEBAR"/>
</dbReference>
<dbReference type="Proteomes" id="UP001175227">
    <property type="component" value="Unassembled WGS sequence"/>
</dbReference>
<feature type="region of interest" description="Disordered" evidence="10">
    <location>
        <begin position="385"/>
        <end position="411"/>
    </location>
</feature>
<feature type="transmembrane region" description="Helical" evidence="11">
    <location>
        <begin position="6"/>
        <end position="24"/>
    </location>
</feature>
<dbReference type="InterPro" id="IPR000481">
    <property type="entry name" value="GPCR_Pheromne_B_alpha_rcpt"/>
</dbReference>
<dbReference type="GO" id="GO:0000750">
    <property type="term" value="P:pheromone-dependent signal transduction involved in conjugation with cellular fusion"/>
    <property type="evidence" value="ECO:0007669"/>
    <property type="project" value="TreeGrafter"/>
</dbReference>
<comment type="subcellular location">
    <subcellularLocation>
        <location evidence="1">Membrane</location>
        <topology evidence="1">Multi-pass membrane protein</topology>
    </subcellularLocation>
</comment>
<gene>
    <name evidence="12" type="ORF">IW261DRAFT_1376236</name>
</gene>
<dbReference type="InterPro" id="IPR001499">
    <property type="entry name" value="GPCR_STE3"/>
</dbReference>
<dbReference type="AlphaFoldDB" id="A0AA39KJ22"/>
<dbReference type="GO" id="GO:0004934">
    <property type="term" value="F:mating-type alpha-factor pheromone receptor activity"/>
    <property type="evidence" value="ECO:0007669"/>
    <property type="project" value="InterPro"/>
</dbReference>
<evidence type="ECO:0000256" key="6">
    <source>
        <dbReference type="ARBA" id="ARBA00023040"/>
    </source>
</evidence>
<evidence type="ECO:0000256" key="2">
    <source>
        <dbReference type="ARBA" id="ARBA00011085"/>
    </source>
</evidence>
<keyword evidence="9" id="KW-0807">Transducer</keyword>
<keyword evidence="6" id="KW-0297">G-protein coupled receptor</keyword>
<evidence type="ECO:0000313" key="13">
    <source>
        <dbReference type="Proteomes" id="UP001175227"/>
    </source>
</evidence>
<evidence type="ECO:0000313" key="12">
    <source>
        <dbReference type="EMBL" id="KAK0460303.1"/>
    </source>
</evidence>
<sequence>MADPSYPAFPILAFIALVLVLVPLPWHLQAWNSGTCLFMIWTALALLNVFVNSIVWHNNVTDWAPVWCDISTRINIAASVAIPAASLCISRRLYKISACQTVTVTREDKRRDIIVDLLIGVGLPLLELPLHYIVNGHRYDILEDAGCTVATYNTVPAYPLVFVWPLVICFVSSIFCLFTIRSFLRRRLQFNQFLSSNSSLTANRYFRLMALASIELLVNIPVSTYGLYININRTEIHPWVSWANTHYGWYIIDKYPALLWRMNPYTVVAVELSRWSTVFVAFVFFAFFGFSDEARKHYKAMGIRLGIVEKQTLKTLTLPLYKSPVSAARPKSSTASSTIGSPTSFKGDDKISRSDLTIRTNVTYDVSVEDDSLYRDKTRKTFVYPPSASPTTSIFAPSTSSPTTPTFARPS</sequence>
<dbReference type="GO" id="GO:0005886">
    <property type="term" value="C:plasma membrane"/>
    <property type="evidence" value="ECO:0007669"/>
    <property type="project" value="TreeGrafter"/>
</dbReference>
<feature type="region of interest" description="Disordered" evidence="10">
    <location>
        <begin position="327"/>
        <end position="346"/>
    </location>
</feature>
<keyword evidence="3" id="KW-0589">Pheromone response</keyword>
<dbReference type="PANTHER" id="PTHR28097:SF1">
    <property type="entry name" value="PHEROMONE A FACTOR RECEPTOR"/>
    <property type="match status" value="1"/>
</dbReference>
<evidence type="ECO:0000256" key="3">
    <source>
        <dbReference type="ARBA" id="ARBA00022507"/>
    </source>
</evidence>
<comment type="similarity">
    <text evidence="2">Belongs to the G-protein coupled receptor 4 family.</text>
</comment>
<organism evidence="12 13">
    <name type="scientific">Armillaria novae-zelandiae</name>
    <dbReference type="NCBI Taxonomy" id="153914"/>
    <lineage>
        <taxon>Eukaryota</taxon>
        <taxon>Fungi</taxon>
        <taxon>Dikarya</taxon>
        <taxon>Basidiomycota</taxon>
        <taxon>Agaricomycotina</taxon>
        <taxon>Agaricomycetes</taxon>
        <taxon>Agaricomycetidae</taxon>
        <taxon>Agaricales</taxon>
        <taxon>Marasmiineae</taxon>
        <taxon>Physalacriaceae</taxon>
        <taxon>Armillaria</taxon>
    </lineage>
</organism>
<keyword evidence="5 11" id="KW-1133">Transmembrane helix</keyword>
<comment type="caution">
    <text evidence="12">The sequence shown here is derived from an EMBL/GenBank/DDBJ whole genome shotgun (WGS) entry which is preliminary data.</text>
</comment>
<name>A0AA39KJ22_9AGAR</name>
<feature type="transmembrane region" description="Helical" evidence="11">
    <location>
        <begin position="76"/>
        <end position="94"/>
    </location>
</feature>
<evidence type="ECO:0000256" key="5">
    <source>
        <dbReference type="ARBA" id="ARBA00022989"/>
    </source>
</evidence>
<feature type="transmembrane region" description="Helical" evidence="11">
    <location>
        <begin position="114"/>
        <end position="134"/>
    </location>
</feature>
<evidence type="ECO:0000256" key="1">
    <source>
        <dbReference type="ARBA" id="ARBA00004141"/>
    </source>
</evidence>
<dbReference type="EMBL" id="JAUEPR010000190">
    <property type="protein sequence ID" value="KAK0460303.1"/>
    <property type="molecule type" value="Genomic_DNA"/>
</dbReference>
<evidence type="ECO:0000256" key="7">
    <source>
        <dbReference type="ARBA" id="ARBA00023136"/>
    </source>
</evidence>
<feature type="transmembrane region" description="Helical" evidence="11">
    <location>
        <begin position="272"/>
        <end position="291"/>
    </location>
</feature>
<keyword evidence="7 11" id="KW-0472">Membrane</keyword>
<keyword evidence="8 12" id="KW-0675">Receptor</keyword>
<evidence type="ECO:0000256" key="4">
    <source>
        <dbReference type="ARBA" id="ARBA00022692"/>
    </source>
</evidence>
<evidence type="ECO:0000256" key="9">
    <source>
        <dbReference type="ARBA" id="ARBA00023224"/>
    </source>
</evidence>
<evidence type="ECO:0000256" key="11">
    <source>
        <dbReference type="SAM" id="Phobius"/>
    </source>
</evidence>
<reference evidence="12" key="1">
    <citation type="submission" date="2023-06" db="EMBL/GenBank/DDBJ databases">
        <authorList>
            <consortium name="Lawrence Berkeley National Laboratory"/>
            <person name="Ahrendt S."/>
            <person name="Sahu N."/>
            <person name="Indic B."/>
            <person name="Wong-Bajracharya J."/>
            <person name="Merenyi Z."/>
            <person name="Ke H.-M."/>
            <person name="Monk M."/>
            <person name="Kocsube S."/>
            <person name="Drula E."/>
            <person name="Lipzen A."/>
            <person name="Balint B."/>
            <person name="Henrissat B."/>
            <person name="Andreopoulos B."/>
            <person name="Martin F.M."/>
            <person name="Harder C.B."/>
            <person name="Rigling D."/>
            <person name="Ford K.L."/>
            <person name="Foster G.D."/>
            <person name="Pangilinan J."/>
            <person name="Papanicolaou A."/>
            <person name="Barry K."/>
            <person name="LaButti K."/>
            <person name="Viragh M."/>
            <person name="Koriabine M."/>
            <person name="Yan M."/>
            <person name="Riley R."/>
            <person name="Champramary S."/>
            <person name="Plett K.L."/>
            <person name="Tsai I.J."/>
            <person name="Slot J."/>
            <person name="Sipos G."/>
            <person name="Plett J."/>
            <person name="Nagy L.G."/>
            <person name="Grigoriev I.V."/>
        </authorList>
    </citation>
    <scope>NUCLEOTIDE SEQUENCE</scope>
    <source>
        <strain evidence="12">ICMP 16352</strain>
    </source>
</reference>
<dbReference type="PANTHER" id="PTHR28097">
    <property type="entry name" value="PHEROMONE A FACTOR RECEPTOR"/>
    <property type="match status" value="1"/>
</dbReference>
<evidence type="ECO:0000256" key="10">
    <source>
        <dbReference type="SAM" id="MobiDB-lite"/>
    </source>
</evidence>